<dbReference type="EMBL" id="LZRT01000130">
    <property type="protein sequence ID" value="OUM84433.1"/>
    <property type="molecule type" value="Genomic_DNA"/>
</dbReference>
<evidence type="ECO:0000259" key="6">
    <source>
        <dbReference type="Pfam" id="PF13382"/>
    </source>
</evidence>
<dbReference type="Gene3D" id="2.30.40.10">
    <property type="entry name" value="Urease, subunit C, domain 1"/>
    <property type="match status" value="1"/>
</dbReference>
<evidence type="ECO:0000256" key="3">
    <source>
        <dbReference type="ARBA" id="ARBA00022801"/>
    </source>
</evidence>
<dbReference type="Pfam" id="PF13382">
    <property type="entry name" value="Adenine_deam_C"/>
    <property type="match status" value="1"/>
</dbReference>
<dbReference type="InterPro" id="IPR011059">
    <property type="entry name" value="Metal-dep_hydrolase_composite"/>
</dbReference>
<evidence type="ECO:0000256" key="4">
    <source>
        <dbReference type="ARBA" id="ARBA00047720"/>
    </source>
</evidence>
<dbReference type="SUPFAM" id="SSF51338">
    <property type="entry name" value="Composite domain of metallo-dependent hydrolases"/>
    <property type="match status" value="1"/>
</dbReference>
<keyword evidence="3" id="KW-0378">Hydrolase</keyword>
<accession>A0A1Y3PAS3</accession>
<gene>
    <name evidence="7" type="ORF">BAA01_00860</name>
</gene>
<evidence type="ECO:0000259" key="5">
    <source>
        <dbReference type="Pfam" id="PF01979"/>
    </source>
</evidence>
<comment type="similarity">
    <text evidence="1">Belongs to the metallo-dependent hydrolases superfamily. Adenine deaminase family.</text>
</comment>
<dbReference type="GO" id="GO:0000034">
    <property type="term" value="F:adenine deaminase activity"/>
    <property type="evidence" value="ECO:0007669"/>
    <property type="project" value="UniProtKB-EC"/>
</dbReference>
<evidence type="ECO:0000256" key="2">
    <source>
        <dbReference type="ARBA" id="ARBA00012782"/>
    </source>
</evidence>
<dbReference type="Proteomes" id="UP000196475">
    <property type="component" value="Unassembled WGS sequence"/>
</dbReference>
<evidence type="ECO:0000313" key="8">
    <source>
        <dbReference type="Proteomes" id="UP000196475"/>
    </source>
</evidence>
<dbReference type="AlphaFoldDB" id="A0A1Y3PAS3"/>
<dbReference type="InterPro" id="IPR026912">
    <property type="entry name" value="Adenine_deam_C"/>
</dbReference>
<sequence>MQKLIAVAKREQAGDVVIQHATLINVYTNELMEAHIAISGKHIAYVGSELPPCSDHTLVIDGRGYVLSPGYFEPHAHSTLFFNPATFAEKALRHGTTAIVHDNLELFMRLDEEQYLEALDAFAKFPVKMFWGARLDAQTANDEMVRRFAPERIRRLLAHPFVLQVGELTDWPRLLAGDEQMIENVLSAQSFGKRVEGHFPGASGGTLNAAAAAGVRACHESIRSDDVIQRLRLGMYATLRLSPIRPDLPELVKGLLKENICWSNRLMMTTDGPTPPMLEKGLTDYLLREAMEAGLEPITAYRLVTLNPATYYGLDGELGGIAPGRLADILFLRDLRQPRPQKVMAEGKMVAESDKLNVELLLPEVIRVASSGKYGPRKVEESLFRLPVRTAQEQMEFPVIQLRDAVITTVHMETFPVRSGQLDWTSNEGLVLASLIDRQGRWVCNGLLRGFARQLDGLAASVAVGGDLLVLGQDTAAMAKALRRLLELKGGVVLVDRQQVSFEIQLPIYSSMSPEPYDVIAAAAGQLYRHLREAGYVHLDPVYSLMFLPATHLPYVRLTPQGIYSVKERQVLYPSISLDHEGENDDL</sequence>
<evidence type="ECO:0000313" key="7">
    <source>
        <dbReference type="EMBL" id="OUM84433.1"/>
    </source>
</evidence>
<protein>
    <recommendedName>
        <fullName evidence="2">adenine deaminase</fullName>
        <ecNumber evidence="2">3.5.4.2</ecNumber>
    </recommendedName>
</protein>
<evidence type="ECO:0000256" key="1">
    <source>
        <dbReference type="ARBA" id="ARBA00006773"/>
    </source>
</evidence>
<dbReference type="SUPFAM" id="SSF51556">
    <property type="entry name" value="Metallo-dependent hydrolases"/>
    <property type="match status" value="1"/>
</dbReference>
<feature type="domain" description="Adenine deaminase C-terminal" evidence="6">
    <location>
        <begin position="406"/>
        <end position="569"/>
    </location>
</feature>
<feature type="domain" description="Amidohydrolase-related" evidence="5">
    <location>
        <begin position="67"/>
        <end position="350"/>
    </location>
</feature>
<organism evidence="7 8">
    <name type="scientific">Bacillus thermozeamaize</name>
    <dbReference type="NCBI Taxonomy" id="230954"/>
    <lineage>
        <taxon>Bacteria</taxon>
        <taxon>Bacillati</taxon>
        <taxon>Bacillota</taxon>
        <taxon>Bacilli</taxon>
        <taxon>Bacillales</taxon>
        <taxon>Bacillaceae</taxon>
        <taxon>Bacillus</taxon>
    </lineage>
</organism>
<dbReference type="PANTHER" id="PTHR11113:SF6">
    <property type="entry name" value="ADENINE DEAMINASE YERA-RELATED"/>
    <property type="match status" value="1"/>
</dbReference>
<dbReference type="InterPro" id="IPR006680">
    <property type="entry name" value="Amidohydro-rel"/>
</dbReference>
<dbReference type="InterPro" id="IPR032466">
    <property type="entry name" value="Metal_Hydrolase"/>
</dbReference>
<reference evidence="8" key="1">
    <citation type="submission" date="2016-06" db="EMBL/GenBank/DDBJ databases">
        <authorList>
            <person name="Nascimento L."/>
            <person name="Pereira R.V."/>
            <person name="Martins L.F."/>
            <person name="Quaggio R.B."/>
            <person name="Silva A.M."/>
            <person name="Setubal J.C."/>
        </authorList>
    </citation>
    <scope>NUCLEOTIDE SEQUENCE [LARGE SCALE GENOMIC DNA]</scope>
</reference>
<dbReference type="Gene3D" id="3.20.20.140">
    <property type="entry name" value="Metal-dependent hydrolases"/>
    <property type="match status" value="1"/>
</dbReference>
<name>A0A1Y3PAS3_9BACI</name>
<dbReference type="PANTHER" id="PTHR11113">
    <property type="entry name" value="N-ACETYLGLUCOSAMINE-6-PHOSPHATE DEACETYLASE"/>
    <property type="match status" value="1"/>
</dbReference>
<dbReference type="Pfam" id="PF01979">
    <property type="entry name" value="Amidohydro_1"/>
    <property type="match status" value="1"/>
</dbReference>
<comment type="caution">
    <text evidence="7">The sequence shown here is derived from an EMBL/GenBank/DDBJ whole genome shotgun (WGS) entry which is preliminary data.</text>
</comment>
<proteinExistence type="inferred from homology"/>
<comment type="catalytic activity">
    <reaction evidence="4">
        <text>adenine + H2O + H(+) = hypoxanthine + NH4(+)</text>
        <dbReference type="Rhea" id="RHEA:23688"/>
        <dbReference type="ChEBI" id="CHEBI:15377"/>
        <dbReference type="ChEBI" id="CHEBI:15378"/>
        <dbReference type="ChEBI" id="CHEBI:16708"/>
        <dbReference type="ChEBI" id="CHEBI:17368"/>
        <dbReference type="ChEBI" id="CHEBI:28938"/>
        <dbReference type="EC" id="3.5.4.2"/>
    </reaction>
</comment>
<dbReference type="EC" id="3.5.4.2" evidence="2"/>